<dbReference type="AlphaFoldDB" id="A0A3P7FX88"/>
<dbReference type="OrthoDB" id="5874276at2759"/>
<evidence type="ECO:0000259" key="2">
    <source>
        <dbReference type="Pfam" id="PF16523"/>
    </source>
</evidence>
<evidence type="ECO:0000256" key="1">
    <source>
        <dbReference type="SAM" id="MobiDB-lite"/>
    </source>
</evidence>
<accession>A0A3P7FX88</accession>
<name>A0A3P7FX88_WUCBA</name>
<dbReference type="InterPro" id="IPR032409">
    <property type="entry name" value="GEF6/7_CC"/>
</dbReference>
<evidence type="ECO:0000313" key="3">
    <source>
        <dbReference type="EMBL" id="VDM15158.1"/>
    </source>
</evidence>
<proteinExistence type="predicted"/>
<protein>
    <recommendedName>
        <fullName evidence="2">Rho guanine nucleotide exchange factor 6/7 coiled-coil domain-containing protein</fullName>
    </recommendedName>
</protein>
<reference evidence="3 4" key="1">
    <citation type="submission" date="2018-11" db="EMBL/GenBank/DDBJ databases">
        <authorList>
            <consortium name="Pathogen Informatics"/>
        </authorList>
    </citation>
    <scope>NUCLEOTIDE SEQUENCE [LARGE SCALE GENOMIC DNA]</scope>
</reference>
<keyword evidence="4" id="KW-1185">Reference proteome</keyword>
<feature type="compositionally biased region" description="Low complexity" evidence="1">
    <location>
        <begin position="60"/>
        <end position="69"/>
    </location>
</feature>
<organism evidence="3 4">
    <name type="scientific">Wuchereria bancrofti</name>
    <dbReference type="NCBI Taxonomy" id="6293"/>
    <lineage>
        <taxon>Eukaryota</taxon>
        <taxon>Metazoa</taxon>
        <taxon>Ecdysozoa</taxon>
        <taxon>Nematoda</taxon>
        <taxon>Chromadorea</taxon>
        <taxon>Rhabditida</taxon>
        <taxon>Spirurina</taxon>
        <taxon>Spiruromorpha</taxon>
        <taxon>Filarioidea</taxon>
        <taxon>Onchocercidae</taxon>
        <taxon>Wuchereria</taxon>
    </lineage>
</organism>
<feature type="compositionally biased region" description="Polar residues" evidence="1">
    <location>
        <begin position="70"/>
        <end position="84"/>
    </location>
</feature>
<feature type="region of interest" description="Disordered" evidence="1">
    <location>
        <begin position="60"/>
        <end position="84"/>
    </location>
</feature>
<dbReference type="Proteomes" id="UP000270924">
    <property type="component" value="Unassembled WGS sequence"/>
</dbReference>
<feature type="domain" description="Rho guanine nucleotide exchange factor 6/7 coiled-coil" evidence="2">
    <location>
        <begin position="11"/>
        <end position="64"/>
    </location>
</feature>
<evidence type="ECO:0000313" key="4">
    <source>
        <dbReference type="Proteomes" id="UP000270924"/>
    </source>
</evidence>
<dbReference type="InParanoid" id="A0A3P7FX88"/>
<gene>
    <name evidence="3" type="ORF">WBA_LOCUS8544</name>
</gene>
<dbReference type="Gene3D" id="1.20.5.390">
    <property type="entry name" value="L1 transposable element, trimerization domain"/>
    <property type="match status" value="1"/>
</dbReference>
<dbReference type="EMBL" id="UYWW01007236">
    <property type="protein sequence ID" value="VDM15158.1"/>
    <property type="molecule type" value="Genomic_DNA"/>
</dbReference>
<sequence length="84" mass="9942">MCNLICLNFCRSLVDTVYALRDQLSNVQKELLQLNKTVDREQKSRRRLEEMVRRLCQQLQQQQHQQRGQKASNLISKTPLSARD</sequence>
<dbReference type="Pfam" id="PF16523">
    <property type="entry name" value="betaPIX_CC"/>
    <property type="match status" value="1"/>
</dbReference>